<evidence type="ECO:0000313" key="7">
    <source>
        <dbReference type="EMBL" id="RKF19391.1"/>
    </source>
</evidence>
<gene>
    <name evidence="7" type="ORF">D6851_13170</name>
</gene>
<comment type="subcellular location">
    <subcellularLocation>
        <location evidence="1">Membrane</location>
        <topology evidence="1">Single-pass membrane protein</topology>
    </subcellularLocation>
</comment>
<reference evidence="7 8" key="1">
    <citation type="submission" date="2018-09" db="EMBL/GenBank/DDBJ databases">
        <title>Altererythrobacter spongiae sp. nov., isolated from a marine sponge.</title>
        <authorList>
            <person name="Zhuang L."/>
            <person name="Luo L."/>
        </authorList>
    </citation>
    <scope>NUCLEOTIDE SEQUENCE [LARGE SCALE GENOMIC DNA]</scope>
    <source>
        <strain evidence="7 8">HN-Y73</strain>
    </source>
</reference>
<organism evidence="7 8">
    <name type="scientific">Altericroceibacterium spongiae</name>
    <dbReference type="NCBI Taxonomy" id="2320269"/>
    <lineage>
        <taxon>Bacteria</taxon>
        <taxon>Pseudomonadati</taxon>
        <taxon>Pseudomonadota</taxon>
        <taxon>Alphaproteobacteria</taxon>
        <taxon>Sphingomonadales</taxon>
        <taxon>Erythrobacteraceae</taxon>
        <taxon>Altericroceibacterium</taxon>
    </lineage>
</organism>
<evidence type="ECO:0000256" key="1">
    <source>
        <dbReference type="ARBA" id="ARBA00004167"/>
    </source>
</evidence>
<feature type="compositionally biased region" description="Basic and acidic residues" evidence="6">
    <location>
        <begin position="236"/>
        <end position="245"/>
    </location>
</feature>
<evidence type="ECO:0000256" key="6">
    <source>
        <dbReference type="SAM" id="MobiDB-lite"/>
    </source>
</evidence>
<keyword evidence="3" id="KW-0812">Transmembrane</keyword>
<evidence type="ECO:0000313" key="8">
    <source>
        <dbReference type="Proteomes" id="UP000284395"/>
    </source>
</evidence>
<evidence type="ECO:0000256" key="4">
    <source>
        <dbReference type="ARBA" id="ARBA00022989"/>
    </source>
</evidence>
<name>A0A420EFB5_9SPHN</name>
<dbReference type="EMBL" id="RAPF01000006">
    <property type="protein sequence ID" value="RKF19391.1"/>
    <property type="molecule type" value="Genomic_DNA"/>
</dbReference>
<dbReference type="Proteomes" id="UP000284395">
    <property type="component" value="Unassembled WGS sequence"/>
</dbReference>
<comment type="caution">
    <text evidence="7">The sequence shown here is derived from an EMBL/GenBank/DDBJ whole genome shotgun (WGS) entry which is preliminary data.</text>
</comment>
<comment type="similarity">
    <text evidence="2">Belongs to the LemA family.</text>
</comment>
<proteinExistence type="inferred from homology"/>
<evidence type="ECO:0000256" key="2">
    <source>
        <dbReference type="ARBA" id="ARBA00008854"/>
    </source>
</evidence>
<dbReference type="PANTHER" id="PTHR34478:SF1">
    <property type="entry name" value="PROTEIN LEMA"/>
    <property type="match status" value="1"/>
</dbReference>
<dbReference type="InterPro" id="IPR007156">
    <property type="entry name" value="MamQ_LemA"/>
</dbReference>
<evidence type="ECO:0000256" key="5">
    <source>
        <dbReference type="ARBA" id="ARBA00023136"/>
    </source>
</evidence>
<dbReference type="AlphaFoldDB" id="A0A420EFB5"/>
<dbReference type="PANTHER" id="PTHR34478">
    <property type="entry name" value="PROTEIN LEMA"/>
    <property type="match status" value="1"/>
</dbReference>
<feature type="region of interest" description="Disordered" evidence="6">
    <location>
        <begin position="193"/>
        <end position="245"/>
    </location>
</feature>
<evidence type="ECO:0000256" key="3">
    <source>
        <dbReference type="ARBA" id="ARBA00022692"/>
    </source>
</evidence>
<dbReference type="Gene3D" id="1.20.1440.20">
    <property type="entry name" value="LemA-like domain"/>
    <property type="match status" value="1"/>
</dbReference>
<dbReference type="Pfam" id="PF04011">
    <property type="entry name" value="LemA"/>
    <property type="match status" value="1"/>
</dbReference>
<feature type="compositionally biased region" description="Low complexity" evidence="6">
    <location>
        <begin position="224"/>
        <end position="234"/>
    </location>
</feature>
<protein>
    <submittedName>
        <fullName evidence="7">LemA family protein</fullName>
    </submittedName>
</protein>
<dbReference type="SUPFAM" id="SSF140478">
    <property type="entry name" value="LemA-like"/>
    <property type="match status" value="1"/>
</dbReference>
<keyword evidence="4" id="KW-1133">Transmembrane helix</keyword>
<keyword evidence="8" id="KW-1185">Reference proteome</keyword>
<keyword evidence="5" id="KW-0472">Membrane</keyword>
<dbReference type="GO" id="GO:0016020">
    <property type="term" value="C:membrane"/>
    <property type="evidence" value="ECO:0007669"/>
    <property type="project" value="UniProtKB-SubCell"/>
</dbReference>
<dbReference type="RefSeq" id="WP_120325330.1">
    <property type="nucleotide sequence ID" value="NZ_RAPF01000006.1"/>
</dbReference>
<dbReference type="InterPro" id="IPR023353">
    <property type="entry name" value="LemA-like_dom_sf"/>
</dbReference>
<accession>A0A420EFB5</accession>
<sequence>MTLFLILLIAIAVWLFISYNKLRALAENVKRRQANIAATVKKRHDIAQRLSDIAASYGDHEKLTHFTVVEGEQNMHEASAAAADAARVIGNVQMLANRFPELKANATYQQLMVQLDEIESTILERREAYNEAAQNYNATRGSLPHLFYADALGFTEAPYFAVDDGGAEQMASFRTDDGKILRETMGRMANLATTHAQSAAERIKATNDQLRNGEAGSGEAAPDGGSAAGHSSEGSEADKADKSAS</sequence>
<dbReference type="OrthoDB" id="9804152at2"/>